<name>A0A9P6MAF4_9FUNG</name>
<protein>
    <submittedName>
        <fullName evidence="1">Uncharacterized protein</fullName>
    </submittedName>
</protein>
<gene>
    <name evidence="1" type="ORF">BGZ65_000187</name>
</gene>
<sequence>LQWRDPIDRLVRILGLEGSEKQGEPRSQWNPAESAIFSQETLELGNLSLSLDFARLSSACSNTTTAEIAASLKLLR</sequence>
<accession>A0A9P6MAF4</accession>
<dbReference type="EMBL" id="JAAAHW010003377">
    <property type="protein sequence ID" value="KAF9984533.1"/>
    <property type="molecule type" value="Genomic_DNA"/>
</dbReference>
<feature type="non-terminal residue" evidence="1">
    <location>
        <position position="1"/>
    </location>
</feature>
<evidence type="ECO:0000313" key="2">
    <source>
        <dbReference type="Proteomes" id="UP000749646"/>
    </source>
</evidence>
<proteinExistence type="predicted"/>
<evidence type="ECO:0000313" key="1">
    <source>
        <dbReference type="EMBL" id="KAF9984533.1"/>
    </source>
</evidence>
<dbReference type="Proteomes" id="UP000749646">
    <property type="component" value="Unassembled WGS sequence"/>
</dbReference>
<dbReference type="AlphaFoldDB" id="A0A9P6MAF4"/>
<organism evidence="1 2">
    <name type="scientific">Modicella reniformis</name>
    <dbReference type="NCBI Taxonomy" id="1440133"/>
    <lineage>
        <taxon>Eukaryota</taxon>
        <taxon>Fungi</taxon>
        <taxon>Fungi incertae sedis</taxon>
        <taxon>Mucoromycota</taxon>
        <taxon>Mortierellomycotina</taxon>
        <taxon>Mortierellomycetes</taxon>
        <taxon>Mortierellales</taxon>
        <taxon>Mortierellaceae</taxon>
        <taxon>Modicella</taxon>
    </lineage>
</organism>
<keyword evidence="2" id="KW-1185">Reference proteome</keyword>
<comment type="caution">
    <text evidence="1">The sequence shown here is derived from an EMBL/GenBank/DDBJ whole genome shotgun (WGS) entry which is preliminary data.</text>
</comment>
<reference evidence="1" key="1">
    <citation type="journal article" date="2020" name="Fungal Divers.">
        <title>Resolving the Mortierellaceae phylogeny through synthesis of multi-gene phylogenetics and phylogenomics.</title>
        <authorList>
            <person name="Vandepol N."/>
            <person name="Liber J."/>
            <person name="Desiro A."/>
            <person name="Na H."/>
            <person name="Kennedy M."/>
            <person name="Barry K."/>
            <person name="Grigoriev I.V."/>
            <person name="Miller A.N."/>
            <person name="O'Donnell K."/>
            <person name="Stajich J.E."/>
            <person name="Bonito G."/>
        </authorList>
    </citation>
    <scope>NUCLEOTIDE SEQUENCE</scope>
    <source>
        <strain evidence="1">MES-2147</strain>
    </source>
</reference>